<keyword evidence="3" id="KW-1185">Reference proteome</keyword>
<evidence type="ECO:0000256" key="1">
    <source>
        <dbReference type="SAM" id="MobiDB-lite"/>
    </source>
</evidence>
<reference evidence="2" key="1">
    <citation type="submission" date="2023-06" db="EMBL/GenBank/DDBJ databases">
        <title>Genomic analysis of the entomopathogenic nematode Steinernema hermaphroditum.</title>
        <authorList>
            <person name="Schwarz E.M."/>
            <person name="Heppert J.K."/>
            <person name="Baniya A."/>
            <person name="Schwartz H.T."/>
            <person name="Tan C.-H."/>
            <person name="Antoshechkin I."/>
            <person name="Sternberg P.W."/>
            <person name="Goodrich-Blair H."/>
            <person name="Dillman A.R."/>
        </authorList>
    </citation>
    <scope>NUCLEOTIDE SEQUENCE</scope>
    <source>
        <strain evidence="2">PS9179</strain>
        <tissue evidence="2">Whole animal</tissue>
    </source>
</reference>
<organism evidence="2 3">
    <name type="scientific">Steinernema hermaphroditum</name>
    <dbReference type="NCBI Taxonomy" id="289476"/>
    <lineage>
        <taxon>Eukaryota</taxon>
        <taxon>Metazoa</taxon>
        <taxon>Ecdysozoa</taxon>
        <taxon>Nematoda</taxon>
        <taxon>Chromadorea</taxon>
        <taxon>Rhabditida</taxon>
        <taxon>Tylenchina</taxon>
        <taxon>Panagrolaimomorpha</taxon>
        <taxon>Strongyloidoidea</taxon>
        <taxon>Steinernematidae</taxon>
        <taxon>Steinernema</taxon>
    </lineage>
</organism>
<dbReference type="AlphaFoldDB" id="A0AA39HVD2"/>
<comment type="caution">
    <text evidence="2">The sequence shown here is derived from an EMBL/GenBank/DDBJ whole genome shotgun (WGS) entry which is preliminary data.</text>
</comment>
<name>A0AA39HVD2_9BILA</name>
<proteinExistence type="predicted"/>
<feature type="region of interest" description="Disordered" evidence="1">
    <location>
        <begin position="70"/>
        <end position="104"/>
    </location>
</feature>
<dbReference type="Proteomes" id="UP001175271">
    <property type="component" value="Unassembled WGS sequence"/>
</dbReference>
<accession>A0AA39HVD2</accession>
<protein>
    <submittedName>
        <fullName evidence="2">Uncharacterized protein</fullName>
    </submittedName>
</protein>
<sequence>MYIEHKGRIEPKDEPALGFIFLQFVRARSRAHSEGVVAEVEDVLPLHALAGGVAVTAVESAARVVTVGACGGAEGGREGREPEDKEEHVEEGSHLRGDVGVDEK</sequence>
<evidence type="ECO:0000313" key="3">
    <source>
        <dbReference type="Proteomes" id="UP001175271"/>
    </source>
</evidence>
<dbReference type="EMBL" id="JAUCMV010000003">
    <property type="protein sequence ID" value="KAK0411504.1"/>
    <property type="molecule type" value="Genomic_DNA"/>
</dbReference>
<evidence type="ECO:0000313" key="2">
    <source>
        <dbReference type="EMBL" id="KAK0411504.1"/>
    </source>
</evidence>
<gene>
    <name evidence="2" type="ORF">QR680_005681</name>
</gene>
<feature type="compositionally biased region" description="Basic and acidic residues" evidence="1">
    <location>
        <begin position="75"/>
        <end position="104"/>
    </location>
</feature>